<evidence type="ECO:0000313" key="1">
    <source>
        <dbReference type="EMBL" id="MCL1143165.1"/>
    </source>
</evidence>
<reference evidence="1" key="1">
    <citation type="submission" date="2022-01" db="EMBL/GenBank/DDBJ databases">
        <title>Whole genome-based taxonomy of the Shewanellaceae.</title>
        <authorList>
            <person name="Martin-Rodriguez A.J."/>
        </authorList>
    </citation>
    <scope>NUCLEOTIDE SEQUENCE</scope>
    <source>
        <strain evidence="1">DSM 16422</strain>
    </source>
</reference>
<keyword evidence="2" id="KW-1185">Reference proteome</keyword>
<dbReference type="EMBL" id="JAKIKP010000007">
    <property type="protein sequence ID" value="MCL1143165.1"/>
    <property type="molecule type" value="Genomic_DNA"/>
</dbReference>
<gene>
    <name evidence="1" type="ORF">L2672_10705</name>
</gene>
<accession>A0A9X2CM04</accession>
<organism evidence="1 2">
    <name type="scientific">Shewanella gaetbuli</name>
    <dbReference type="NCBI Taxonomy" id="220752"/>
    <lineage>
        <taxon>Bacteria</taxon>
        <taxon>Pseudomonadati</taxon>
        <taxon>Pseudomonadota</taxon>
        <taxon>Gammaproteobacteria</taxon>
        <taxon>Alteromonadales</taxon>
        <taxon>Shewanellaceae</taxon>
        <taxon>Shewanella</taxon>
    </lineage>
</organism>
<name>A0A9X2CM04_9GAMM</name>
<dbReference type="RefSeq" id="WP_248995848.1">
    <property type="nucleotide sequence ID" value="NZ_JAKIKP010000007.1"/>
</dbReference>
<dbReference type="Proteomes" id="UP001139333">
    <property type="component" value="Unassembled WGS sequence"/>
</dbReference>
<sequence>MQIPASHIAQHFPLTMKTSLADAVAGNRVIESAASITLNRPLKVVSLNESVIGLETESNLTQQQREQAVEESGLFKHQAKFEQDFNSTLMVPESLTERANVEYETDSASNKGAINMYLMTQHAAKRDEIQQMVGIDVFV</sequence>
<comment type="caution">
    <text evidence="1">The sequence shown here is derived from an EMBL/GenBank/DDBJ whole genome shotgun (WGS) entry which is preliminary data.</text>
</comment>
<protein>
    <submittedName>
        <fullName evidence="1">Uncharacterized protein</fullName>
    </submittedName>
</protein>
<evidence type="ECO:0000313" key="2">
    <source>
        <dbReference type="Proteomes" id="UP001139333"/>
    </source>
</evidence>
<dbReference type="AlphaFoldDB" id="A0A9X2CM04"/>
<proteinExistence type="predicted"/>